<dbReference type="PANTHER" id="PTHR30121:SF12">
    <property type="entry name" value="TYPE IV SECRETION SYSTEM PROTEIN CAGE"/>
    <property type="match status" value="1"/>
</dbReference>
<dbReference type="SUPFAM" id="SSF52540">
    <property type="entry name" value="P-loop containing nucleoside triphosphate hydrolases"/>
    <property type="match status" value="1"/>
</dbReference>
<name>A0A0T9R0H4_9GAMM</name>
<dbReference type="Gene3D" id="3.40.50.300">
    <property type="entry name" value="P-loop containing nucleotide triphosphate hydrolases"/>
    <property type="match status" value="2"/>
</dbReference>
<keyword evidence="5" id="KW-0067">ATP-binding</keyword>
<gene>
    <name evidence="11" type="primary">triC</name>
    <name evidence="11" type="ORF">ERS008472_03974</name>
</gene>
<dbReference type="GO" id="GO:0005524">
    <property type="term" value="F:ATP binding"/>
    <property type="evidence" value="ECO:0007669"/>
    <property type="project" value="UniProtKB-KW"/>
</dbReference>
<dbReference type="InterPro" id="IPR007792">
    <property type="entry name" value="T4SS_VirB3/TrbD/AvhB"/>
</dbReference>
<evidence type="ECO:0000259" key="10">
    <source>
        <dbReference type="Pfam" id="PF19044"/>
    </source>
</evidence>
<accession>A0A0T9R0H4</accession>
<keyword evidence="6 8" id="KW-1133">Transmembrane helix</keyword>
<feature type="domain" description="TraG P-loop" evidence="10">
    <location>
        <begin position="535"/>
        <end position="816"/>
    </location>
</feature>
<evidence type="ECO:0000313" key="11">
    <source>
        <dbReference type="EMBL" id="CNI37313.1"/>
    </source>
</evidence>
<dbReference type="InterPro" id="IPR027417">
    <property type="entry name" value="P-loop_NTPase"/>
</dbReference>
<dbReference type="InterPro" id="IPR043964">
    <property type="entry name" value="P-loop_TraG"/>
</dbReference>
<dbReference type="Pfam" id="PF19044">
    <property type="entry name" value="P-loop_TraG"/>
    <property type="match status" value="1"/>
</dbReference>
<proteinExistence type="inferred from homology"/>
<dbReference type="Proteomes" id="UP000041882">
    <property type="component" value="Unassembled WGS sequence"/>
</dbReference>
<feature type="domain" description="CagE TrbE VirB component of type IV transporter system central" evidence="9">
    <location>
        <begin position="270"/>
        <end position="472"/>
    </location>
</feature>
<dbReference type="InterPro" id="IPR051162">
    <property type="entry name" value="T4SS_component"/>
</dbReference>
<keyword evidence="3 8" id="KW-0812">Transmembrane</keyword>
<evidence type="ECO:0000313" key="12">
    <source>
        <dbReference type="Proteomes" id="UP000041882"/>
    </source>
</evidence>
<dbReference type="RefSeq" id="WP_050116469.1">
    <property type="nucleotide sequence ID" value="NZ_CQAW01000029.1"/>
</dbReference>
<sequence>MTTLFKALTRPAMILGVPVTPLVLVVGLIAVAAVYVSKLLFLFIPVVWYVMRLLARRDAHIFGLLNLKRQTRGNGATNTFFDSTAYLANDYGNVDITEFTDAMRLNERVTLTDKIPYSSHVHEYIIKGKNSDLMASWEIGGQAFEFETEEQKEVKTTQLNDLIKSFEGQPVTFYIHNIREKYHDSLPFESGNPFADAVAQRYDASQEDIPFHRNRLFLTVCLMPPPTLDKAERKGMSIGQKQGVLDGAIKRMQEIRATLNTALSRFQAVALGTVEENEAVFSTQLSFYHFLLTGVWQKIRVTRTPFYELLGTADIFFSGDSGQRNTRHGSEFFRSLEIKDYAAESATGLLDVLLYVPCTYVLTQSYTCLAKDEAQSAIKTVEKRLSSAEDDAVSQRIDLKVARDLLQSGHIAFGNYHFSLMVSAPTLEALVKDTTVIAEGLSQSGILSTLSSLSLAAAYFAQMPGVYTLRPRLVPLSSLNFVELASFHNFYSGKRDKAPWGQALALLRTPNGAGYYLNLHNTLMGKDDFNEKNAGNTFILGTIGSGKTMLMCILANMLQKYRHPSTFSPHDKSKRLTTVFLDKDRGAELNVRALGGRYYRVLSGEPTGWNPFRLKPTKRNRTFVKQLMKMLCTRKGKGLSERQEVMLSDAVDTVMLEFSPAEQIFGVSRLMENITEAPTAEAQENGLKIRLSQWARGGEFGWVFDNEEDTFDVTECDDFGIDGSEFLDDPDVCAPIAFFLLYRITSLLDGRRLVLFIDECWKWLDDPEFKKLMHNLLKTIRKLNGVVVPATQSPKEFLTSSISASIVEQCGTQIFLPNAMADREDYVEGLKVPPVVFDVIKRLDPLSRQFVIIKSALHKGDVQRFAALVTLDLSGLGRYTKILSADAPNLAIFDSMFTEGMAPQDWIEPFLAKAL</sequence>
<evidence type="ECO:0000256" key="5">
    <source>
        <dbReference type="ARBA" id="ARBA00022840"/>
    </source>
</evidence>
<keyword evidence="12" id="KW-1185">Reference proteome</keyword>
<evidence type="ECO:0000256" key="8">
    <source>
        <dbReference type="SAM" id="Phobius"/>
    </source>
</evidence>
<evidence type="ECO:0000256" key="7">
    <source>
        <dbReference type="ARBA" id="ARBA00023136"/>
    </source>
</evidence>
<dbReference type="AlphaFoldDB" id="A0A0T9R0H4"/>
<organism evidence="11 12">
    <name type="scientific">Yersinia thracica</name>
    <dbReference type="NCBI Taxonomy" id="2890319"/>
    <lineage>
        <taxon>Bacteria</taxon>
        <taxon>Pseudomonadati</taxon>
        <taxon>Pseudomonadota</taxon>
        <taxon>Gammaproteobacteria</taxon>
        <taxon>Enterobacterales</taxon>
        <taxon>Yersiniaceae</taxon>
        <taxon>Yersinia</taxon>
    </lineage>
</organism>
<keyword evidence="7 8" id="KW-0472">Membrane</keyword>
<evidence type="ECO:0000256" key="4">
    <source>
        <dbReference type="ARBA" id="ARBA00022741"/>
    </source>
</evidence>
<dbReference type="PANTHER" id="PTHR30121">
    <property type="entry name" value="UNCHARACTERIZED PROTEIN YJGR-RELATED"/>
    <property type="match status" value="1"/>
</dbReference>
<dbReference type="InterPro" id="IPR018145">
    <property type="entry name" value="CagE_TrbE_VirB_cntrl_dom"/>
</dbReference>
<comment type="subcellular location">
    <subcellularLocation>
        <location evidence="1">Membrane</location>
    </subcellularLocation>
</comment>
<dbReference type="EMBL" id="CQAW01000029">
    <property type="protein sequence ID" value="CNI37313.1"/>
    <property type="molecule type" value="Genomic_DNA"/>
</dbReference>
<dbReference type="GO" id="GO:0016020">
    <property type="term" value="C:membrane"/>
    <property type="evidence" value="ECO:0007669"/>
    <property type="project" value="UniProtKB-SubCell"/>
</dbReference>
<evidence type="ECO:0000256" key="1">
    <source>
        <dbReference type="ARBA" id="ARBA00004370"/>
    </source>
</evidence>
<evidence type="ECO:0000256" key="2">
    <source>
        <dbReference type="ARBA" id="ARBA00006512"/>
    </source>
</evidence>
<keyword evidence="4" id="KW-0547">Nucleotide-binding</keyword>
<reference evidence="12" key="1">
    <citation type="submission" date="2015-03" db="EMBL/GenBank/DDBJ databases">
        <authorList>
            <consortium name="Pathogen Informatics"/>
            <person name="Murphy D."/>
        </authorList>
    </citation>
    <scope>NUCLEOTIDE SEQUENCE [LARGE SCALE GENOMIC DNA]</scope>
    <source>
        <strain evidence="12">IP6945</strain>
    </source>
</reference>
<dbReference type="Pfam" id="PF05101">
    <property type="entry name" value="VirB3"/>
    <property type="match status" value="1"/>
</dbReference>
<dbReference type="Pfam" id="PF03135">
    <property type="entry name" value="CagE_TrbE_VirB"/>
    <property type="match status" value="1"/>
</dbReference>
<evidence type="ECO:0000259" key="9">
    <source>
        <dbReference type="Pfam" id="PF03135"/>
    </source>
</evidence>
<protein>
    <submittedName>
        <fullName evidence="11">TriC protein</fullName>
    </submittedName>
</protein>
<evidence type="ECO:0000256" key="6">
    <source>
        <dbReference type="ARBA" id="ARBA00022989"/>
    </source>
</evidence>
<evidence type="ECO:0000256" key="3">
    <source>
        <dbReference type="ARBA" id="ARBA00022692"/>
    </source>
</evidence>
<feature type="transmembrane region" description="Helical" evidence="8">
    <location>
        <begin position="12"/>
        <end position="33"/>
    </location>
</feature>
<comment type="similarity">
    <text evidence="2">Belongs to the TrbE/VirB4 family.</text>
</comment>